<dbReference type="OrthoDB" id="442176at2759"/>
<dbReference type="InterPro" id="IPR000850">
    <property type="entry name" value="Adenylat/UMP-CMP_kin"/>
</dbReference>
<dbReference type="STRING" id="947166.A0A1D1VKD9"/>
<dbReference type="CDD" id="cd01428">
    <property type="entry name" value="ADK"/>
    <property type="match status" value="1"/>
</dbReference>
<dbReference type="AlphaFoldDB" id="A0A1D1VKD9"/>
<protein>
    <recommendedName>
        <fullName evidence="7">Adenylate kinase</fullName>
    </recommendedName>
</protein>
<comment type="similarity">
    <text evidence="4">Belongs to the adenylate kinase family.</text>
</comment>
<reference evidence="5 6" key="1">
    <citation type="journal article" date="2016" name="Nat. Commun.">
        <title>Extremotolerant tardigrade genome and improved radiotolerance of human cultured cells by tardigrade-unique protein.</title>
        <authorList>
            <person name="Hashimoto T."/>
            <person name="Horikawa D.D."/>
            <person name="Saito Y."/>
            <person name="Kuwahara H."/>
            <person name="Kozuka-Hata H."/>
            <person name="Shin-I T."/>
            <person name="Minakuchi Y."/>
            <person name="Ohishi K."/>
            <person name="Motoyama A."/>
            <person name="Aizu T."/>
            <person name="Enomoto A."/>
            <person name="Kondo K."/>
            <person name="Tanaka S."/>
            <person name="Hara Y."/>
            <person name="Koshikawa S."/>
            <person name="Sagara H."/>
            <person name="Miura T."/>
            <person name="Yokobori S."/>
            <person name="Miyagawa K."/>
            <person name="Suzuki Y."/>
            <person name="Kubo T."/>
            <person name="Oyama M."/>
            <person name="Kohara Y."/>
            <person name="Fujiyama A."/>
            <person name="Arakawa K."/>
            <person name="Katayama T."/>
            <person name="Toyoda A."/>
            <person name="Kunieda T."/>
        </authorList>
    </citation>
    <scope>NUCLEOTIDE SEQUENCE [LARGE SCALE GENOMIC DNA]</scope>
    <source>
        <strain evidence="5 6">YOKOZUNA-1</strain>
    </source>
</reference>
<name>A0A1D1VKD9_RAMVA</name>
<keyword evidence="6" id="KW-1185">Reference proteome</keyword>
<sequence>MNGSNQNGSQLALIFVLGAPGAGKDVQCSLLSEKLGYVHLSSGDLIRTERDMLDSQYGTIISEILKEPGNFVPSNITCTLIGKAIASCPPSSTVLLDGFPINQSNLSTWEAGLGSTMKLRSVVFLDIPEELSLIRCLGRGRSDDQEQSVRKRYAAFRRESLPVIEHYKAKGVLKTVDGIGETHEVFERLLRALQSS</sequence>
<dbReference type="PANTHER" id="PTHR23359">
    <property type="entry name" value="NUCLEOTIDE KINASE"/>
    <property type="match status" value="1"/>
</dbReference>
<organism evidence="5 6">
    <name type="scientific">Ramazzottius varieornatus</name>
    <name type="common">Water bear</name>
    <name type="synonym">Tardigrade</name>
    <dbReference type="NCBI Taxonomy" id="947166"/>
    <lineage>
        <taxon>Eukaryota</taxon>
        <taxon>Metazoa</taxon>
        <taxon>Ecdysozoa</taxon>
        <taxon>Tardigrada</taxon>
        <taxon>Eutardigrada</taxon>
        <taxon>Parachela</taxon>
        <taxon>Hypsibioidea</taxon>
        <taxon>Ramazzottiidae</taxon>
        <taxon>Ramazzottius</taxon>
    </lineage>
</organism>
<gene>
    <name evidence="5" type="primary">RvY_12700-1</name>
    <name evidence="5" type="synonym">RvY_12700.1</name>
    <name evidence="5" type="ORF">RvY_12700</name>
</gene>
<dbReference type="EMBL" id="BDGG01000008">
    <property type="protein sequence ID" value="GAV02095.1"/>
    <property type="molecule type" value="Genomic_DNA"/>
</dbReference>
<dbReference type="GO" id="GO:0006139">
    <property type="term" value="P:nucleobase-containing compound metabolic process"/>
    <property type="evidence" value="ECO:0007669"/>
    <property type="project" value="InterPro"/>
</dbReference>
<evidence type="ECO:0000256" key="3">
    <source>
        <dbReference type="ARBA" id="ARBA00022777"/>
    </source>
</evidence>
<dbReference type="Pfam" id="PF00406">
    <property type="entry name" value="ADK"/>
    <property type="match status" value="1"/>
</dbReference>
<keyword evidence="2" id="KW-0547">Nucleotide-binding</keyword>
<evidence type="ECO:0008006" key="7">
    <source>
        <dbReference type="Google" id="ProtNLM"/>
    </source>
</evidence>
<dbReference type="Gene3D" id="3.40.50.300">
    <property type="entry name" value="P-loop containing nucleotide triphosphate hydrolases"/>
    <property type="match status" value="1"/>
</dbReference>
<keyword evidence="3 4" id="KW-0418">Kinase</keyword>
<dbReference type="GO" id="GO:0019205">
    <property type="term" value="F:nucleobase-containing compound kinase activity"/>
    <property type="evidence" value="ECO:0007669"/>
    <property type="project" value="InterPro"/>
</dbReference>
<dbReference type="InterPro" id="IPR027417">
    <property type="entry name" value="P-loop_NTPase"/>
</dbReference>
<dbReference type="HAMAP" id="MF_00235">
    <property type="entry name" value="Adenylate_kinase_Adk"/>
    <property type="match status" value="1"/>
</dbReference>
<dbReference type="PRINTS" id="PR00094">
    <property type="entry name" value="ADENYLTKNASE"/>
</dbReference>
<keyword evidence="1 4" id="KW-0808">Transferase</keyword>
<dbReference type="SUPFAM" id="SSF52540">
    <property type="entry name" value="P-loop containing nucleoside triphosphate hydrolases"/>
    <property type="match status" value="1"/>
</dbReference>
<evidence type="ECO:0000313" key="5">
    <source>
        <dbReference type="EMBL" id="GAV02095.1"/>
    </source>
</evidence>
<evidence type="ECO:0000313" key="6">
    <source>
        <dbReference type="Proteomes" id="UP000186922"/>
    </source>
</evidence>
<comment type="caution">
    <text evidence="5">The sequence shown here is derived from an EMBL/GenBank/DDBJ whole genome shotgun (WGS) entry which is preliminary data.</text>
</comment>
<dbReference type="Proteomes" id="UP000186922">
    <property type="component" value="Unassembled WGS sequence"/>
</dbReference>
<evidence type="ECO:0000256" key="4">
    <source>
        <dbReference type="RuleBase" id="RU003330"/>
    </source>
</evidence>
<evidence type="ECO:0000256" key="2">
    <source>
        <dbReference type="ARBA" id="ARBA00022741"/>
    </source>
</evidence>
<dbReference type="GO" id="GO:0005524">
    <property type="term" value="F:ATP binding"/>
    <property type="evidence" value="ECO:0007669"/>
    <property type="project" value="InterPro"/>
</dbReference>
<accession>A0A1D1VKD9</accession>
<proteinExistence type="inferred from homology"/>
<evidence type="ECO:0000256" key="1">
    <source>
        <dbReference type="ARBA" id="ARBA00022679"/>
    </source>
</evidence>